<comment type="caution">
    <text evidence="2">The sequence shown here is derived from an EMBL/GenBank/DDBJ whole genome shotgun (WGS) entry which is preliminary data.</text>
</comment>
<dbReference type="AlphaFoldDB" id="A0A2S7XCM1"/>
<accession>A0A2S7XCM1</accession>
<dbReference type="OrthoDB" id="5701642at2"/>
<organism evidence="2 3">
    <name type="scientific">Aliivibrio sifiae</name>
    <dbReference type="NCBI Taxonomy" id="566293"/>
    <lineage>
        <taxon>Bacteria</taxon>
        <taxon>Pseudomonadati</taxon>
        <taxon>Pseudomonadota</taxon>
        <taxon>Gammaproteobacteria</taxon>
        <taxon>Vibrionales</taxon>
        <taxon>Vibrionaceae</taxon>
        <taxon>Aliivibrio</taxon>
    </lineage>
</organism>
<name>A0A2S7XCM1_9GAMM</name>
<proteinExistence type="predicted"/>
<evidence type="ECO:0000259" key="1">
    <source>
        <dbReference type="Pfam" id="PF11726"/>
    </source>
</evidence>
<dbReference type="Proteomes" id="UP000239263">
    <property type="component" value="Unassembled WGS sequence"/>
</dbReference>
<feature type="domain" description="YagK/YfjJ C-terminal" evidence="1">
    <location>
        <begin position="40"/>
        <end position="204"/>
    </location>
</feature>
<sequence length="206" mass="23644">MGSNKKKLINTFQGMRVQTDCGELDEKYLIKIDETIKLALNAYPRTSAMRVDLRYPEDYTVVENNHISKFIASFKAIIRADLKKKKRGKSTPRFIWVKEQDSSNHPHYHIVVFLNGNVYSHLGYFTAKEGNTAARIRQAWASALGVHIIDIDGAIYFTDNATYTLNKTDSNYKAQYDDLFYRLSYFAKKATKRYGNGGKNFGSSRK</sequence>
<evidence type="ECO:0000313" key="3">
    <source>
        <dbReference type="Proteomes" id="UP000239263"/>
    </source>
</evidence>
<dbReference type="Pfam" id="PF11726">
    <property type="entry name" value="YagK_YfjJ_C"/>
    <property type="match status" value="1"/>
</dbReference>
<evidence type="ECO:0000313" key="2">
    <source>
        <dbReference type="EMBL" id="PQJ89104.1"/>
    </source>
</evidence>
<dbReference type="EMBL" id="MSCO01000001">
    <property type="protein sequence ID" value="PQJ89104.1"/>
    <property type="molecule type" value="Genomic_DNA"/>
</dbReference>
<protein>
    <recommendedName>
        <fullName evidence="1">YagK/YfjJ C-terminal domain-containing protein</fullName>
    </recommendedName>
</protein>
<gene>
    <name evidence="2" type="ORF">BTO22_05690</name>
</gene>
<dbReference type="RefSeq" id="WP_105054647.1">
    <property type="nucleotide sequence ID" value="NZ_CAWNRT010000001.1"/>
</dbReference>
<reference evidence="2 3" key="1">
    <citation type="submission" date="2016-12" db="EMBL/GenBank/DDBJ databases">
        <title>Diversity of luminous bacteria.</title>
        <authorList>
            <person name="Yoshizawa S."/>
            <person name="Kogure K."/>
        </authorList>
    </citation>
    <scope>NUCLEOTIDE SEQUENCE [LARGE SCALE GENOMIC DNA]</scope>
    <source>
        <strain evidence="2 3">ATCC 33715</strain>
    </source>
</reference>
<dbReference type="InterPro" id="IPR057271">
    <property type="entry name" value="YagK_YfjJ_C"/>
</dbReference>